<dbReference type="RefSeq" id="WP_206004644.1">
    <property type="nucleotide sequence ID" value="NZ_CP070617.1"/>
</dbReference>
<sequence>MVSELEGLCSTLEGIEAEIREMALIAARQADQLATTAIEVAAVRGQVGAGTQLGPAVHAFGAASQACRRAAQLLDQSRTHGREFRTRIIGEPQRGGPSVATASRSDANADASADVDDVTVHRLFTESSYPIQADSGRCFLAVGDPLRPLTDTIPAVRDGSFLAVIHGNGSEVGIGPQSLNAMQLASLIRRDPHYTAGQPVTLFSCSTGSTDEGVAQQLARALGSRVTAPTDSVWLPPNNLGKIVISPGNSEGRPIVDTTGKGMGRWRTFHPA</sequence>
<geneLocation type="plasmid" evidence="2 3">
    <name>unnamed2</name>
</geneLocation>
<evidence type="ECO:0000313" key="3">
    <source>
        <dbReference type="Proteomes" id="UP000662986"/>
    </source>
</evidence>
<name>A0A974ZRN4_9NOCA</name>
<keyword evidence="2" id="KW-0614">Plasmid</keyword>
<accession>A0A974ZRN4</accession>
<protein>
    <recommendedName>
        <fullName evidence="4">DUF4347 domain-containing protein</fullName>
    </recommendedName>
</protein>
<dbReference type="Proteomes" id="UP000662986">
    <property type="component" value="Plasmid unnamed2"/>
</dbReference>
<evidence type="ECO:0000256" key="1">
    <source>
        <dbReference type="SAM" id="MobiDB-lite"/>
    </source>
</evidence>
<keyword evidence="3" id="KW-1185">Reference proteome</keyword>
<proteinExistence type="predicted"/>
<organism evidence="2 3">
    <name type="scientific">Rhodococcus pseudokoreensis</name>
    <dbReference type="NCBI Taxonomy" id="2811421"/>
    <lineage>
        <taxon>Bacteria</taxon>
        <taxon>Bacillati</taxon>
        <taxon>Actinomycetota</taxon>
        <taxon>Actinomycetes</taxon>
        <taxon>Mycobacteriales</taxon>
        <taxon>Nocardiaceae</taxon>
        <taxon>Rhodococcus</taxon>
    </lineage>
</organism>
<evidence type="ECO:0008006" key="4">
    <source>
        <dbReference type="Google" id="ProtNLM"/>
    </source>
</evidence>
<reference evidence="2 3" key="1">
    <citation type="journal article" date="2021" name="Microbiol. Resour. Announc.">
        <title>Complete Genome Sequences of Two Rhodococcus sp. Strains with Large and Linear Chromosomes, Isolated from Apple Rhizosphere.</title>
        <authorList>
            <person name="Benning S."/>
            <person name="Brugnone N."/>
            <person name="Siani R."/>
            <person name="Kublik S."/>
            <person name="Schloter M."/>
            <person name="Rad V."/>
        </authorList>
    </citation>
    <scope>NUCLEOTIDE SEQUENCE [LARGE SCALE GENOMIC DNA]</scope>
    <source>
        <strain evidence="2 3">R79</strain>
    </source>
</reference>
<gene>
    <name evidence="2" type="ORF">JWS13_04495</name>
</gene>
<dbReference type="EMBL" id="CP070617">
    <property type="protein sequence ID" value="QSE87881.1"/>
    <property type="molecule type" value="Genomic_DNA"/>
</dbReference>
<feature type="compositionally biased region" description="Low complexity" evidence="1">
    <location>
        <begin position="100"/>
        <end position="110"/>
    </location>
</feature>
<feature type="region of interest" description="Disordered" evidence="1">
    <location>
        <begin position="82"/>
        <end position="110"/>
    </location>
</feature>
<evidence type="ECO:0000313" key="2">
    <source>
        <dbReference type="EMBL" id="QSE87881.1"/>
    </source>
</evidence>
<reference evidence="2 3" key="2">
    <citation type="journal article" date="2022" name="Arch. Microbiol.">
        <title>Rhodococcus pseudokoreensis sp. nov. isolated from the rhizosphere of young M26 apple rootstocks.</title>
        <authorList>
            <person name="Kampfer P."/>
            <person name="Glaeser S.P."/>
            <person name="Blom J."/>
            <person name="Wolf J."/>
            <person name="Benning S."/>
            <person name="Schloter M."/>
            <person name="Neumann-Schaal M."/>
        </authorList>
    </citation>
    <scope>NUCLEOTIDE SEQUENCE [LARGE SCALE GENOMIC DNA]</scope>
    <source>
        <strain evidence="2 3">R79</strain>
    </source>
</reference>